<reference evidence="2 3" key="1">
    <citation type="submission" date="2018-01" db="EMBL/GenBank/DDBJ databases">
        <title>Tropical forage species Digitaria eriantha prevents oxidative stress under low temperature conditions by the incorporation of polyhydroxybutyrate-producing endophytic bacteria.</title>
        <authorList>
            <person name="Stritzler M."/>
            <person name="Ayub N."/>
        </authorList>
    </citation>
    <scope>NUCLEOTIDE SEQUENCE [LARGE SCALE GENOMIC DNA]</scope>
    <source>
        <strain evidence="2 3">FR1</strain>
    </source>
</reference>
<dbReference type="InterPro" id="IPR013498">
    <property type="entry name" value="Topo_IA_Znf"/>
</dbReference>
<dbReference type="Gene3D" id="3.30.65.10">
    <property type="entry name" value="Bacterial Topoisomerase I, domain 1"/>
    <property type="match status" value="1"/>
</dbReference>
<dbReference type="EMBL" id="CP025738">
    <property type="protein sequence ID" value="AUO46142.1"/>
    <property type="molecule type" value="Genomic_DNA"/>
</dbReference>
<dbReference type="RefSeq" id="WP_080569969.1">
    <property type="nucleotide sequence ID" value="NC_016830.1"/>
</dbReference>
<accession>A0ABN5G458</accession>
<evidence type="ECO:0000313" key="3">
    <source>
        <dbReference type="Proteomes" id="UP000235315"/>
    </source>
</evidence>
<keyword evidence="3" id="KW-1185">Reference proteome</keyword>
<protein>
    <recommendedName>
        <fullName evidence="1">DNA topoisomerase type IA zn finger domain-containing protein</fullName>
    </recommendedName>
</protein>
<proteinExistence type="predicted"/>
<dbReference type="SUPFAM" id="SSF57783">
    <property type="entry name" value="Zinc beta-ribbon"/>
    <property type="match status" value="1"/>
</dbReference>
<feature type="domain" description="DNA topoisomerase type IA zn finger" evidence="1">
    <location>
        <begin position="54"/>
        <end position="93"/>
    </location>
</feature>
<dbReference type="Proteomes" id="UP000235315">
    <property type="component" value="Chromosome"/>
</dbReference>
<evidence type="ECO:0000313" key="2">
    <source>
        <dbReference type="EMBL" id="AUO46142.1"/>
    </source>
</evidence>
<evidence type="ECO:0000259" key="1">
    <source>
        <dbReference type="Pfam" id="PF01396"/>
    </source>
</evidence>
<sequence length="106" mass="11712">MAPRHRRSFFALVKLSGRKEAKKEAERKSAETDRLEAIERAKPPKELWDALSLCLLCGSPMVTRTAKTGRNRGKQFLGCTSYPRCLGTRKIVKGASKPGGSHSKPS</sequence>
<organism evidence="2 3">
    <name type="scientific">Pseudomonas ogarae (strain DSM 112162 / CECT 30235 / F113)</name>
    <dbReference type="NCBI Taxonomy" id="1114970"/>
    <lineage>
        <taxon>Bacteria</taxon>
        <taxon>Pseudomonadati</taxon>
        <taxon>Pseudomonadota</taxon>
        <taxon>Gammaproteobacteria</taxon>
        <taxon>Pseudomonadales</taxon>
        <taxon>Pseudomonadaceae</taxon>
        <taxon>Pseudomonas</taxon>
    </lineage>
</organism>
<name>A0ABN5G458_PSEO1</name>
<gene>
    <name evidence="2" type="ORF">C1C98_12105</name>
</gene>
<dbReference type="Pfam" id="PF01396">
    <property type="entry name" value="Zn_ribbon_Top1"/>
    <property type="match status" value="1"/>
</dbReference>